<feature type="domain" description="Aldehyde oxidase/xanthine dehydrogenase a/b hammerhead" evidence="3">
    <location>
        <begin position="18"/>
        <end position="130"/>
    </location>
</feature>
<dbReference type="Pfam" id="PF02738">
    <property type="entry name" value="MoCoBD_1"/>
    <property type="match status" value="1"/>
</dbReference>
<evidence type="ECO:0000256" key="1">
    <source>
        <dbReference type="ARBA" id="ARBA00022505"/>
    </source>
</evidence>
<dbReference type="SMART" id="SM01008">
    <property type="entry name" value="Ald_Xan_dh_C"/>
    <property type="match status" value="1"/>
</dbReference>
<sequence length="760" mass="83669">MNIVGKGIPKIDGMGITMAKPVYTDDLVPTDALIIKILRSPYASAVIKNIEISKALKIENIECVLTYKDVGTTKFTLAGQSYPEASPYDRLILDKNIRYAGQEVAIIAGSNEDSIKKAMKLIKVQYEVFNPILNMEEAIDNETIVHKEHLHNNVDFGMQRHRNIVVDYDKSFGEDIEGIFKQCDIVVEDSYYTQAQAHAMMETYRAFSYIDQHNRLVVTTSTQIPFHVRRQLSQALEIPIRNVRVIKPRIGGGFGGKQNGCVEMFTALVTLKTKKASKIVYDRKETFSCSSSRHSMKLDVKIGADKKGKIKAIDIYGLSDSGAHGEHGSTTFNLAGEKTLPIYSRIEAARFRGQVVYTNKMPGGALRGFGATQGTFAVESTVNKLASQLNMDPTELRLLNIVKEGDISVAYNKPLRSATLDRCIEKGKKIINWDEKYPFVKVSDSIIRSVGMAVAMQGSGVAKLDCASVEIKLNDSGHYTLYTGSADMGTGSDTILAQIAAEELRTTMDNMVVHSGDTDISPYDTGSYASSTTYVTGMAVIKSAKDLKEKIIKEGARYLDLDTSDVLFDGKYLKDKNNENKFISLCEIANKSVVGYKSERLIGFGSYGSEDSPPPFVAGFAEVEIDIETGKTKVVNFVSVIDCGTVINRNLARIQAEGGIVQGIGMALYEDVIYDNKGRMITNTFMQYKIPSRKDIGNIIVDFEESYEPTGPFGAKSIGEVVINNPCPAIADAIYNGIGVRINTLPITPQKVLMGYKEKI</sequence>
<keyword evidence="2" id="KW-0560">Oxidoreductase</keyword>
<dbReference type="SUPFAM" id="SSF56003">
    <property type="entry name" value="Molybdenum cofactor-binding domain"/>
    <property type="match status" value="1"/>
</dbReference>
<accession>A0A1G9M6G8</accession>
<dbReference type="InterPro" id="IPR046867">
    <property type="entry name" value="AldOxase/xan_DH_MoCoBD2"/>
</dbReference>
<dbReference type="GO" id="GO:0016491">
    <property type="term" value="F:oxidoreductase activity"/>
    <property type="evidence" value="ECO:0007669"/>
    <property type="project" value="UniProtKB-KW"/>
</dbReference>
<dbReference type="Pfam" id="PF01315">
    <property type="entry name" value="Ald_Xan_dh_C"/>
    <property type="match status" value="1"/>
</dbReference>
<dbReference type="InterPro" id="IPR016208">
    <property type="entry name" value="Ald_Oxase/xanthine_DH-like"/>
</dbReference>
<dbReference type="Gene3D" id="3.90.1170.50">
    <property type="entry name" value="Aldehyde oxidase/xanthine dehydrogenase, a/b hammerhead"/>
    <property type="match status" value="1"/>
</dbReference>
<dbReference type="PANTHER" id="PTHR11908">
    <property type="entry name" value="XANTHINE DEHYDROGENASE"/>
    <property type="match status" value="1"/>
</dbReference>
<dbReference type="InterPro" id="IPR000674">
    <property type="entry name" value="Ald_Oxase/Xan_DH_a/b"/>
</dbReference>
<gene>
    <name evidence="4" type="ORF">SAMN04515677_10392</name>
</gene>
<dbReference type="SUPFAM" id="SSF54665">
    <property type="entry name" value="CO dehydrogenase molybdoprotein N-domain-like"/>
    <property type="match status" value="1"/>
</dbReference>
<dbReference type="Pfam" id="PF20256">
    <property type="entry name" value="MoCoBD_2"/>
    <property type="match status" value="1"/>
</dbReference>
<dbReference type="PANTHER" id="PTHR11908:SF132">
    <property type="entry name" value="ALDEHYDE OXIDASE 1-RELATED"/>
    <property type="match status" value="1"/>
</dbReference>
<dbReference type="InterPro" id="IPR036856">
    <property type="entry name" value="Ald_Oxase/Xan_DH_a/b_sf"/>
</dbReference>
<keyword evidence="1" id="KW-0500">Molybdenum</keyword>
<dbReference type="STRING" id="1121325.SAMN04515677_10392"/>
<keyword evidence="5" id="KW-1185">Reference proteome</keyword>
<evidence type="ECO:0000313" key="5">
    <source>
        <dbReference type="Proteomes" id="UP000199068"/>
    </source>
</evidence>
<dbReference type="RefSeq" id="WP_092724804.1">
    <property type="nucleotide sequence ID" value="NZ_FNGW01000003.1"/>
</dbReference>
<dbReference type="AlphaFoldDB" id="A0A1G9M6G8"/>
<evidence type="ECO:0000256" key="2">
    <source>
        <dbReference type="ARBA" id="ARBA00023002"/>
    </source>
</evidence>
<evidence type="ECO:0000313" key="4">
    <source>
        <dbReference type="EMBL" id="SDL69816.1"/>
    </source>
</evidence>
<dbReference type="EMBL" id="FNGW01000003">
    <property type="protein sequence ID" value="SDL69816.1"/>
    <property type="molecule type" value="Genomic_DNA"/>
</dbReference>
<dbReference type="InterPro" id="IPR037165">
    <property type="entry name" value="AldOxase/xan_DH_Mopterin-bd_sf"/>
</dbReference>
<dbReference type="Gene3D" id="3.30.365.10">
    <property type="entry name" value="Aldehyde oxidase/xanthine dehydrogenase, molybdopterin binding domain"/>
    <property type="match status" value="4"/>
</dbReference>
<protein>
    <submittedName>
        <fullName evidence="4">CO or xanthine dehydrogenase, Mo-binding subunit</fullName>
    </submittedName>
</protein>
<reference evidence="4 5" key="1">
    <citation type="submission" date="2016-10" db="EMBL/GenBank/DDBJ databases">
        <authorList>
            <person name="de Groot N.N."/>
        </authorList>
    </citation>
    <scope>NUCLEOTIDE SEQUENCE [LARGE SCALE GENOMIC DNA]</scope>
    <source>
        <strain evidence="4 5">DSM 797</strain>
    </source>
</reference>
<dbReference type="Proteomes" id="UP000199068">
    <property type="component" value="Unassembled WGS sequence"/>
</dbReference>
<name>A0A1G9M6G8_9FIRM</name>
<dbReference type="GO" id="GO:0005506">
    <property type="term" value="F:iron ion binding"/>
    <property type="evidence" value="ECO:0007669"/>
    <property type="project" value="InterPro"/>
</dbReference>
<evidence type="ECO:0000259" key="3">
    <source>
        <dbReference type="SMART" id="SM01008"/>
    </source>
</evidence>
<dbReference type="InterPro" id="IPR008274">
    <property type="entry name" value="AldOxase/xan_DH_MoCoBD1"/>
</dbReference>
<organism evidence="4 5">
    <name type="scientific">Romboutsia lituseburensis DSM 797</name>
    <dbReference type="NCBI Taxonomy" id="1121325"/>
    <lineage>
        <taxon>Bacteria</taxon>
        <taxon>Bacillati</taxon>
        <taxon>Bacillota</taxon>
        <taxon>Clostridia</taxon>
        <taxon>Peptostreptococcales</taxon>
        <taxon>Peptostreptococcaceae</taxon>
        <taxon>Romboutsia</taxon>
    </lineage>
</organism>
<proteinExistence type="predicted"/>